<feature type="domain" description="HTH cro/C1-type" evidence="1">
    <location>
        <begin position="15"/>
        <end position="69"/>
    </location>
</feature>
<dbReference type="CDD" id="cd00093">
    <property type="entry name" value="HTH_XRE"/>
    <property type="match status" value="1"/>
</dbReference>
<dbReference type="InterPro" id="IPR010982">
    <property type="entry name" value="Lambda_DNA-bd_dom_sf"/>
</dbReference>
<dbReference type="PROSITE" id="PS50943">
    <property type="entry name" value="HTH_CROC1"/>
    <property type="match status" value="1"/>
</dbReference>
<dbReference type="Proteomes" id="UP001501231">
    <property type="component" value="Unassembled WGS sequence"/>
</dbReference>
<comment type="caution">
    <text evidence="2">The sequence shown here is derived from an EMBL/GenBank/DDBJ whole genome shotgun (WGS) entry which is preliminary data.</text>
</comment>
<sequence length="293" mass="33187">MPSPYVRRRRLAAELRKIREHRNMTTDELGRLVYQSRTKITRLENGQVRPDLAEIMKMLEILGVEGSQYKRIVRLARDAAEKGWWDRYGNPMGPRQKLYADLESGADTIRSFNQTAMPAVLQSPEFIMALVELDRCQGPLGYRPERMAEARAHRQRCLLRENGPSYETVLDECIIHRLAVPAEAMAAQLRHLISVVTSEERITVRVLPHNAAIPGGFLPKSSFYLFTFPERADPPMAVLDTVTTDLVLTQKGEVAQYVEMFKRLRKAALSPKDSLTFLHRVADGLTEEAGSGA</sequence>
<reference evidence="2 3" key="1">
    <citation type="journal article" date="2019" name="Int. J. Syst. Evol. Microbiol.">
        <title>The Global Catalogue of Microorganisms (GCM) 10K type strain sequencing project: providing services to taxonomists for standard genome sequencing and annotation.</title>
        <authorList>
            <consortium name="The Broad Institute Genomics Platform"/>
            <consortium name="The Broad Institute Genome Sequencing Center for Infectious Disease"/>
            <person name="Wu L."/>
            <person name="Ma J."/>
        </authorList>
    </citation>
    <scope>NUCLEOTIDE SEQUENCE [LARGE SCALE GENOMIC DNA]</scope>
    <source>
        <strain evidence="2 3">JCM 3325</strain>
    </source>
</reference>
<keyword evidence="3" id="KW-1185">Reference proteome</keyword>
<dbReference type="EMBL" id="BAAARW010000011">
    <property type="protein sequence ID" value="GAA2417352.1"/>
    <property type="molecule type" value="Genomic_DNA"/>
</dbReference>
<dbReference type="SMART" id="SM00530">
    <property type="entry name" value="HTH_XRE"/>
    <property type="match status" value="1"/>
</dbReference>
<dbReference type="InterPro" id="IPR043917">
    <property type="entry name" value="DUF5753"/>
</dbReference>
<dbReference type="Pfam" id="PF19054">
    <property type="entry name" value="DUF5753"/>
    <property type="match status" value="1"/>
</dbReference>
<name>A0ABN3IY87_9ACTN</name>
<proteinExistence type="predicted"/>
<dbReference type="Pfam" id="PF13560">
    <property type="entry name" value="HTH_31"/>
    <property type="match status" value="1"/>
</dbReference>
<organism evidence="2 3">
    <name type="scientific">Actinomadura vinacea</name>
    <dbReference type="NCBI Taxonomy" id="115336"/>
    <lineage>
        <taxon>Bacteria</taxon>
        <taxon>Bacillati</taxon>
        <taxon>Actinomycetota</taxon>
        <taxon>Actinomycetes</taxon>
        <taxon>Streptosporangiales</taxon>
        <taxon>Thermomonosporaceae</taxon>
        <taxon>Actinomadura</taxon>
    </lineage>
</organism>
<accession>A0ABN3IY87</accession>
<evidence type="ECO:0000313" key="3">
    <source>
        <dbReference type="Proteomes" id="UP001501231"/>
    </source>
</evidence>
<dbReference type="InterPro" id="IPR001387">
    <property type="entry name" value="Cro/C1-type_HTH"/>
</dbReference>
<dbReference type="RefSeq" id="WP_344589530.1">
    <property type="nucleotide sequence ID" value="NZ_BAAARW010000011.1"/>
</dbReference>
<gene>
    <name evidence="2" type="ORF">GCM10010191_29910</name>
</gene>
<protein>
    <recommendedName>
        <fullName evidence="1">HTH cro/C1-type domain-containing protein</fullName>
    </recommendedName>
</protein>
<evidence type="ECO:0000313" key="2">
    <source>
        <dbReference type="EMBL" id="GAA2417352.1"/>
    </source>
</evidence>
<evidence type="ECO:0000259" key="1">
    <source>
        <dbReference type="PROSITE" id="PS50943"/>
    </source>
</evidence>
<dbReference type="Gene3D" id="1.10.260.40">
    <property type="entry name" value="lambda repressor-like DNA-binding domains"/>
    <property type="match status" value="1"/>
</dbReference>
<dbReference type="SUPFAM" id="SSF47413">
    <property type="entry name" value="lambda repressor-like DNA-binding domains"/>
    <property type="match status" value="1"/>
</dbReference>